<dbReference type="EMBL" id="VZPQ01000003">
    <property type="protein sequence ID" value="KAB0568429.1"/>
    <property type="molecule type" value="Genomic_DNA"/>
</dbReference>
<accession>A0A1H5KQE3</accession>
<evidence type="ECO:0000313" key="3">
    <source>
        <dbReference type="Proteomes" id="UP000199129"/>
    </source>
</evidence>
<evidence type="ECO:0000313" key="2">
    <source>
        <dbReference type="EMBL" id="SEE66188.1"/>
    </source>
</evidence>
<dbReference type="RefSeq" id="WP_143038187.1">
    <property type="nucleotide sequence ID" value="NZ_FNUA01000002.1"/>
</dbReference>
<reference evidence="2 3" key="1">
    <citation type="submission" date="2016-10" db="EMBL/GenBank/DDBJ databases">
        <authorList>
            <person name="de Groot N.N."/>
        </authorList>
    </citation>
    <scope>NUCLEOTIDE SEQUENCE [LARGE SCALE GENOMIC DNA]</scope>
    <source>
        <strain evidence="2 3">BS3265</strain>
    </source>
</reference>
<dbReference type="AlphaFoldDB" id="A0A1H5KQE3"/>
<dbReference type="EMBL" id="FNUA01000002">
    <property type="protein sequence ID" value="SEE66188.1"/>
    <property type="molecule type" value="Genomic_DNA"/>
</dbReference>
<gene>
    <name evidence="1" type="ORF">F7R03_07490</name>
    <name evidence="2" type="ORF">SAMN04490198_2302</name>
</gene>
<protein>
    <submittedName>
        <fullName evidence="2">Uncharacterized protein</fullName>
    </submittedName>
</protein>
<evidence type="ECO:0000313" key="1">
    <source>
        <dbReference type="EMBL" id="KAB0568429.1"/>
    </source>
</evidence>
<organism evidence="2 3">
    <name type="scientific">Pseudomonas palleroniana</name>
    <dbReference type="NCBI Taxonomy" id="191390"/>
    <lineage>
        <taxon>Bacteria</taxon>
        <taxon>Pseudomonadati</taxon>
        <taxon>Pseudomonadota</taxon>
        <taxon>Gammaproteobacteria</taxon>
        <taxon>Pseudomonadales</taxon>
        <taxon>Pseudomonadaceae</taxon>
        <taxon>Pseudomonas</taxon>
    </lineage>
</organism>
<evidence type="ECO:0000313" key="4">
    <source>
        <dbReference type="Proteomes" id="UP000423257"/>
    </source>
</evidence>
<proteinExistence type="predicted"/>
<reference evidence="1 4" key="2">
    <citation type="submission" date="2019-09" db="EMBL/GenBank/DDBJ databases">
        <title>Draft genome sequences of 48 bacterial type strains from the CCUG.</title>
        <authorList>
            <person name="Tunovic T."/>
            <person name="Pineiro-Iglesias B."/>
            <person name="Unosson C."/>
            <person name="Inganas E."/>
            <person name="Ohlen M."/>
            <person name="Cardew S."/>
            <person name="Jensie-Markopoulos S."/>
            <person name="Salva-Serra F."/>
            <person name="Jaen-Luchoro D."/>
            <person name="Karlsson R."/>
            <person name="Svensson-Stadler L."/>
            <person name="Chun J."/>
            <person name="Moore E."/>
        </authorList>
    </citation>
    <scope>NUCLEOTIDE SEQUENCE [LARGE SCALE GENOMIC DNA]</scope>
    <source>
        <strain evidence="1 4">CCUG 51524</strain>
    </source>
</reference>
<dbReference type="Proteomes" id="UP000199129">
    <property type="component" value="Unassembled WGS sequence"/>
</dbReference>
<name>A0A1H5KQE3_9PSED</name>
<sequence length="230" mass="25321">MKTLIQAEDGSKALVRGGVSQWPTIMDTVHDTSNAALLHYLDFLLADTSLLTEAAQRSHRHQLGFIKIVLLAEGTGACLRLHLWDRESVEKEDIHSHCADFSSRVMLGRLSENSYELTPGANYARFRYSFDTAMGCSVAVADGLTDVSLVASRVMLAGDIYTKRAFDLHNVSNVTQGTLTVSAWSTRNTEALVLKSDLEASARDCSAPIGMSESELRVTLCSIKERIIRR</sequence>
<dbReference type="Proteomes" id="UP000423257">
    <property type="component" value="Unassembled WGS sequence"/>
</dbReference>